<evidence type="ECO:0000313" key="4">
    <source>
        <dbReference type="Proteomes" id="UP000679126"/>
    </source>
</evidence>
<name>A0ABS3YIB4_9BACT</name>
<gene>
    <name evidence="3" type="ORF">J7I43_19500</name>
</gene>
<evidence type="ECO:0000259" key="2">
    <source>
        <dbReference type="Pfam" id="PF05170"/>
    </source>
</evidence>
<dbReference type="InterPro" id="IPR052894">
    <property type="entry name" value="AsmA-related"/>
</dbReference>
<keyword evidence="1" id="KW-1133">Transmembrane helix</keyword>
<comment type="caution">
    <text evidence="3">The sequence shown here is derived from an EMBL/GenBank/DDBJ whole genome shotgun (WGS) entry which is preliminary data.</text>
</comment>
<accession>A0ABS3YIB4</accession>
<keyword evidence="4" id="KW-1185">Reference proteome</keyword>
<protein>
    <submittedName>
        <fullName evidence="3">AsmA family protein</fullName>
    </submittedName>
</protein>
<dbReference type="PANTHER" id="PTHR30441:SF4">
    <property type="entry name" value="PROTEIN ASMA"/>
    <property type="match status" value="1"/>
</dbReference>
<feature type="domain" description="AsmA" evidence="2">
    <location>
        <begin position="508"/>
        <end position="691"/>
    </location>
</feature>
<organism evidence="3 4">
    <name type="scientific">Chitinophaga chungangae</name>
    <dbReference type="NCBI Taxonomy" id="2821488"/>
    <lineage>
        <taxon>Bacteria</taxon>
        <taxon>Pseudomonadati</taxon>
        <taxon>Bacteroidota</taxon>
        <taxon>Chitinophagia</taxon>
        <taxon>Chitinophagales</taxon>
        <taxon>Chitinophagaceae</taxon>
        <taxon>Chitinophaga</taxon>
    </lineage>
</organism>
<feature type="transmembrane region" description="Helical" evidence="1">
    <location>
        <begin position="7"/>
        <end position="30"/>
    </location>
</feature>
<dbReference type="InterPro" id="IPR007844">
    <property type="entry name" value="AsmA"/>
</dbReference>
<dbReference type="EMBL" id="JAGHKP010000003">
    <property type="protein sequence ID" value="MBO9154421.1"/>
    <property type="molecule type" value="Genomic_DNA"/>
</dbReference>
<keyword evidence="1" id="KW-0472">Membrane</keyword>
<dbReference type="RefSeq" id="WP_209147538.1">
    <property type="nucleotide sequence ID" value="NZ_JAGHKP010000003.1"/>
</dbReference>
<evidence type="ECO:0000256" key="1">
    <source>
        <dbReference type="SAM" id="Phobius"/>
    </source>
</evidence>
<dbReference type="Pfam" id="PF05170">
    <property type="entry name" value="AsmA"/>
    <property type="match status" value="2"/>
</dbReference>
<reference evidence="4" key="1">
    <citation type="submission" date="2021-03" db="EMBL/GenBank/DDBJ databases">
        <title>Assistant Professor.</title>
        <authorList>
            <person name="Huq M.A."/>
        </authorList>
    </citation>
    <scope>NUCLEOTIDE SEQUENCE [LARGE SCALE GENOMIC DNA]</scope>
    <source>
        <strain evidence="4">MAH-28</strain>
    </source>
</reference>
<keyword evidence="1" id="KW-0812">Transmembrane</keyword>
<proteinExistence type="predicted"/>
<evidence type="ECO:0000313" key="3">
    <source>
        <dbReference type="EMBL" id="MBO9154421.1"/>
    </source>
</evidence>
<dbReference type="PANTHER" id="PTHR30441">
    <property type="entry name" value="DUF748 DOMAIN-CONTAINING PROTEIN"/>
    <property type="match status" value="1"/>
</dbReference>
<dbReference type="Proteomes" id="UP000679126">
    <property type="component" value="Unassembled WGS sequence"/>
</dbReference>
<feature type="domain" description="AsmA" evidence="2">
    <location>
        <begin position="1"/>
        <end position="146"/>
    </location>
</feature>
<sequence>MPRWLRITLISAGSLLVVVIILWFVLALVVRGRKAEILAEITAQLSDRISGNLEIQDMEPSLIRSFPNISVTLKNVSLKDSMYATHKHALLDVREVYVKVSTFALLRKTVDVKQVSLKDGKIFLYTDGSGFSNTYLLKGKEPHKPATGNSSTIRRIILENVRFTLENHIKLKRYNLDIRRLRAEMDFDNTGWQAQVNLETRIDDLQFNTTKGSYAKQKLLKADIGVQFMRSNKTLRIPPQDFRFDGQPVRIGAEFNFSQQPALFAIAIHANQIPFRAATSLVTPNIATKLDSIDFTKPLDVTASIAGHMQFRDTPVIKVNWTVKDNVLDGKALTLDAVNFTGEFYNEVVPGLGHNNANSRLTIRQFSALYDSIPVKADTIRVINLEHPVLTGRFKSSFPLTRLTNAIGPELFRFTSGEAMVDLDYAGSWNQKDTIPGYLRGIIQVKDGSFTYVPRNQDFHACQATLDFAGSDLFFRDISLRSGSSSVQMEGSMKNILNLYFAAPEKVQIDWFVRSPLININDFQTFFAKRQKRPTAQQVRKNKQRMGRVMKQLDVVLELSSVNMNLAVDKVRYRQFAASNVKAGLRMDQQGIRLSNVALQAAGGQMNLNGNIRHAGNGDKFTVNADIRSVQVDQLFHAFENFGQTGVTAKNLKGVFSATANVTGNMKEDATVKPHTMYGTVNFTLNKGALVNFEPLMNLSKFVFRKRDMSNITFEKIQNTLDIKGSKIYIHPMLIASSVLNVEVEGVYGIPKGTDIKLRVPLRNPKKDELVTDVDELQKRRKSGIVINLHAVDGEDGKVKMKLGKGDKGE</sequence>